<evidence type="ECO:0000259" key="12">
    <source>
        <dbReference type="PROSITE" id="PS50052"/>
    </source>
</evidence>
<dbReference type="EMBL" id="BAAAYN010000004">
    <property type="protein sequence ID" value="GAA3382788.1"/>
    <property type="molecule type" value="Genomic_DNA"/>
</dbReference>
<dbReference type="RefSeq" id="WP_345726386.1">
    <property type="nucleotide sequence ID" value="NZ_BAAAYN010000004.1"/>
</dbReference>
<evidence type="ECO:0000256" key="4">
    <source>
        <dbReference type="ARBA" id="ARBA00016296"/>
    </source>
</evidence>
<evidence type="ECO:0000313" key="13">
    <source>
        <dbReference type="EMBL" id="GAA3382788.1"/>
    </source>
</evidence>
<dbReference type="SUPFAM" id="SSF52540">
    <property type="entry name" value="P-loop containing nucleoside triphosphate hydrolases"/>
    <property type="match status" value="1"/>
</dbReference>
<evidence type="ECO:0000256" key="7">
    <source>
        <dbReference type="ARBA" id="ARBA00022777"/>
    </source>
</evidence>
<dbReference type="InterPro" id="IPR008144">
    <property type="entry name" value="Guanylate_kin-like_dom"/>
</dbReference>
<comment type="similarity">
    <text evidence="2 11">Belongs to the guanylate kinase family.</text>
</comment>
<evidence type="ECO:0000256" key="11">
    <source>
        <dbReference type="HAMAP-Rule" id="MF_00328"/>
    </source>
</evidence>
<gene>
    <name evidence="11 13" type="primary">gmk</name>
    <name evidence="13" type="ORF">GCM10020369_06060</name>
</gene>
<evidence type="ECO:0000256" key="2">
    <source>
        <dbReference type="ARBA" id="ARBA00005790"/>
    </source>
</evidence>
<keyword evidence="6 11" id="KW-0547">Nucleotide-binding</keyword>
<keyword evidence="14" id="KW-1185">Reference proteome</keyword>
<feature type="domain" description="Guanylate kinase-like" evidence="12">
    <location>
        <begin position="17"/>
        <end position="195"/>
    </location>
</feature>
<sequence>MGAESPGLPSRAADNAARLTVLSGPSGVGKGSVVAEIRRHHPSVWLSVSVTTRPPRPGEEHGKQYYFVSRDEYDAMVAAGDLLEHAEFAGNGYGTPRRPVEERLASGRPALLEIELQGARQVRAAMPDAQFVFLAPPSWDELVRRLVGRGTEDEDTIRRRLDAAVVELAAEKEFDVTIVNDNVGQAATELVELLSVPVR</sequence>
<proteinExistence type="inferred from homology"/>
<evidence type="ECO:0000256" key="6">
    <source>
        <dbReference type="ARBA" id="ARBA00022741"/>
    </source>
</evidence>
<dbReference type="InterPro" id="IPR020590">
    <property type="entry name" value="Guanylate_kinase_CS"/>
</dbReference>
<evidence type="ECO:0000256" key="9">
    <source>
        <dbReference type="ARBA" id="ARBA00030128"/>
    </source>
</evidence>
<dbReference type="HAMAP" id="MF_00328">
    <property type="entry name" value="Guanylate_kinase"/>
    <property type="match status" value="1"/>
</dbReference>
<name>A0ABP6SRK8_9ACTN</name>
<dbReference type="Proteomes" id="UP001501676">
    <property type="component" value="Unassembled WGS sequence"/>
</dbReference>
<dbReference type="Pfam" id="PF00625">
    <property type="entry name" value="Guanylate_kin"/>
    <property type="match status" value="1"/>
</dbReference>
<evidence type="ECO:0000256" key="8">
    <source>
        <dbReference type="ARBA" id="ARBA00022840"/>
    </source>
</evidence>
<accession>A0ABP6SRK8</accession>
<dbReference type="PANTHER" id="PTHR23117">
    <property type="entry name" value="GUANYLATE KINASE-RELATED"/>
    <property type="match status" value="1"/>
</dbReference>
<dbReference type="PROSITE" id="PS00856">
    <property type="entry name" value="GUANYLATE_KINASE_1"/>
    <property type="match status" value="1"/>
</dbReference>
<comment type="function">
    <text evidence="1 11">Essential for recycling GMP and indirectly, cGMP.</text>
</comment>
<evidence type="ECO:0000256" key="10">
    <source>
        <dbReference type="ARBA" id="ARBA00048594"/>
    </source>
</evidence>
<dbReference type="SMART" id="SM00072">
    <property type="entry name" value="GuKc"/>
    <property type="match status" value="1"/>
</dbReference>
<feature type="binding site" evidence="11">
    <location>
        <begin position="24"/>
        <end position="31"/>
    </location>
    <ligand>
        <name>ATP</name>
        <dbReference type="ChEBI" id="CHEBI:30616"/>
    </ligand>
</feature>
<dbReference type="InterPro" id="IPR027417">
    <property type="entry name" value="P-loop_NTPase"/>
</dbReference>
<keyword evidence="11" id="KW-0963">Cytoplasm</keyword>
<dbReference type="PANTHER" id="PTHR23117:SF13">
    <property type="entry name" value="GUANYLATE KINASE"/>
    <property type="match status" value="1"/>
</dbReference>
<reference evidence="14" key="1">
    <citation type="journal article" date="2019" name="Int. J. Syst. Evol. Microbiol.">
        <title>The Global Catalogue of Microorganisms (GCM) 10K type strain sequencing project: providing services to taxonomists for standard genome sequencing and annotation.</title>
        <authorList>
            <consortium name="The Broad Institute Genomics Platform"/>
            <consortium name="The Broad Institute Genome Sequencing Center for Infectious Disease"/>
            <person name="Wu L."/>
            <person name="Ma J."/>
        </authorList>
    </citation>
    <scope>NUCLEOTIDE SEQUENCE [LARGE SCALE GENOMIC DNA]</scope>
    <source>
        <strain evidence="14">JCM 9458</strain>
    </source>
</reference>
<dbReference type="InterPro" id="IPR008145">
    <property type="entry name" value="GK/Ca_channel_bsu"/>
</dbReference>
<organism evidence="13 14">
    <name type="scientific">Cryptosporangium minutisporangium</name>
    <dbReference type="NCBI Taxonomy" id="113569"/>
    <lineage>
        <taxon>Bacteria</taxon>
        <taxon>Bacillati</taxon>
        <taxon>Actinomycetota</taxon>
        <taxon>Actinomycetes</taxon>
        <taxon>Cryptosporangiales</taxon>
        <taxon>Cryptosporangiaceae</taxon>
        <taxon>Cryptosporangium</taxon>
    </lineage>
</organism>
<evidence type="ECO:0000313" key="14">
    <source>
        <dbReference type="Proteomes" id="UP001501676"/>
    </source>
</evidence>
<comment type="caution">
    <text evidence="13">The sequence shown here is derived from an EMBL/GenBank/DDBJ whole genome shotgun (WGS) entry which is preliminary data.</text>
</comment>
<evidence type="ECO:0000256" key="5">
    <source>
        <dbReference type="ARBA" id="ARBA00022679"/>
    </source>
</evidence>
<dbReference type="InterPro" id="IPR017665">
    <property type="entry name" value="Guanylate_kinase"/>
</dbReference>
<evidence type="ECO:0000256" key="1">
    <source>
        <dbReference type="ARBA" id="ARBA00003531"/>
    </source>
</evidence>
<comment type="catalytic activity">
    <reaction evidence="10 11">
        <text>GMP + ATP = GDP + ADP</text>
        <dbReference type="Rhea" id="RHEA:20780"/>
        <dbReference type="ChEBI" id="CHEBI:30616"/>
        <dbReference type="ChEBI" id="CHEBI:58115"/>
        <dbReference type="ChEBI" id="CHEBI:58189"/>
        <dbReference type="ChEBI" id="CHEBI:456216"/>
        <dbReference type="EC" id="2.7.4.8"/>
    </reaction>
</comment>
<dbReference type="NCBIfam" id="TIGR03263">
    <property type="entry name" value="guanyl_kin"/>
    <property type="match status" value="1"/>
</dbReference>
<protein>
    <recommendedName>
        <fullName evidence="4 11">Guanylate kinase</fullName>
        <ecNumber evidence="3 11">2.7.4.8</ecNumber>
    </recommendedName>
    <alternativeName>
        <fullName evidence="9 11">GMP kinase</fullName>
    </alternativeName>
</protein>
<dbReference type="Gene3D" id="3.40.50.300">
    <property type="entry name" value="P-loop containing nucleotide triphosphate hydrolases"/>
    <property type="match status" value="1"/>
</dbReference>
<evidence type="ECO:0000256" key="3">
    <source>
        <dbReference type="ARBA" id="ARBA00012961"/>
    </source>
</evidence>
<dbReference type="PROSITE" id="PS50052">
    <property type="entry name" value="GUANYLATE_KINASE_2"/>
    <property type="match status" value="1"/>
</dbReference>
<keyword evidence="7 11" id="KW-0418">Kinase</keyword>
<dbReference type="GO" id="GO:0016301">
    <property type="term" value="F:kinase activity"/>
    <property type="evidence" value="ECO:0007669"/>
    <property type="project" value="UniProtKB-KW"/>
</dbReference>
<keyword evidence="8 11" id="KW-0067">ATP-binding</keyword>
<keyword evidence="5 11" id="KW-0808">Transferase</keyword>
<dbReference type="EC" id="2.7.4.8" evidence="3 11"/>
<dbReference type="Gene3D" id="3.30.63.10">
    <property type="entry name" value="Guanylate Kinase phosphate binding domain"/>
    <property type="match status" value="1"/>
</dbReference>
<comment type="subcellular location">
    <subcellularLocation>
        <location evidence="11">Cytoplasm</location>
    </subcellularLocation>
</comment>
<dbReference type="CDD" id="cd00071">
    <property type="entry name" value="GMPK"/>
    <property type="match status" value="1"/>
</dbReference>